<evidence type="ECO:0000313" key="2">
    <source>
        <dbReference type="EMBL" id="CAH4034562.1"/>
    </source>
</evidence>
<evidence type="ECO:0000313" key="3">
    <source>
        <dbReference type="Proteomes" id="UP001152562"/>
    </source>
</evidence>
<name>A0A9P0TMQ5_PIEBR</name>
<dbReference type="Proteomes" id="UP001152562">
    <property type="component" value="Unassembled WGS sequence"/>
</dbReference>
<keyword evidence="1" id="KW-1133">Transmembrane helix</keyword>
<proteinExistence type="predicted"/>
<dbReference type="EMBL" id="CALOZG010000042">
    <property type="protein sequence ID" value="CAH4034562.1"/>
    <property type="molecule type" value="Genomic_DNA"/>
</dbReference>
<keyword evidence="1" id="KW-0472">Membrane</keyword>
<evidence type="ECO:0000256" key="1">
    <source>
        <dbReference type="SAM" id="Phobius"/>
    </source>
</evidence>
<organism evidence="2 3">
    <name type="scientific">Pieris brassicae</name>
    <name type="common">White butterfly</name>
    <name type="synonym">Large white butterfly</name>
    <dbReference type="NCBI Taxonomy" id="7116"/>
    <lineage>
        <taxon>Eukaryota</taxon>
        <taxon>Metazoa</taxon>
        <taxon>Ecdysozoa</taxon>
        <taxon>Arthropoda</taxon>
        <taxon>Hexapoda</taxon>
        <taxon>Insecta</taxon>
        <taxon>Pterygota</taxon>
        <taxon>Neoptera</taxon>
        <taxon>Endopterygota</taxon>
        <taxon>Lepidoptera</taxon>
        <taxon>Glossata</taxon>
        <taxon>Ditrysia</taxon>
        <taxon>Papilionoidea</taxon>
        <taxon>Pieridae</taxon>
        <taxon>Pierinae</taxon>
        <taxon>Pieris</taxon>
    </lineage>
</organism>
<feature type="transmembrane region" description="Helical" evidence="1">
    <location>
        <begin position="34"/>
        <end position="54"/>
    </location>
</feature>
<dbReference type="AlphaFoldDB" id="A0A9P0TMQ5"/>
<protein>
    <submittedName>
        <fullName evidence="2">Uncharacterized protein</fullName>
    </submittedName>
</protein>
<comment type="caution">
    <text evidence="2">The sequence shown here is derived from an EMBL/GenBank/DDBJ whole genome shotgun (WGS) entry which is preliminary data.</text>
</comment>
<reference evidence="2" key="1">
    <citation type="submission" date="2022-05" db="EMBL/GenBank/DDBJ databases">
        <authorList>
            <person name="Okamura Y."/>
        </authorList>
    </citation>
    <scope>NUCLEOTIDE SEQUENCE</scope>
</reference>
<gene>
    <name evidence="2" type="ORF">PIBRA_LOCUS10733</name>
</gene>
<sequence length="74" mass="8220">MYQQTTILNLFKAETGSLIWATISTKNAGYVKSYFTYGVVKTILAGLVVTNTILETRIDAMFFKIAMIFGKSKG</sequence>
<keyword evidence="3" id="KW-1185">Reference proteome</keyword>
<accession>A0A9P0TMQ5</accession>
<keyword evidence="1" id="KW-0812">Transmembrane</keyword>